<dbReference type="RefSeq" id="WP_157563520.1">
    <property type="nucleotide sequence ID" value="NZ_WQKZ01000002.1"/>
</dbReference>
<comment type="caution">
    <text evidence="1">The sequence shown here is derived from an EMBL/GenBank/DDBJ whole genome shotgun (WGS) entry which is preliminary data.</text>
</comment>
<reference evidence="1 2" key="1">
    <citation type="submission" date="2019-12" db="EMBL/GenBank/DDBJ databases">
        <title>Hymenobacter sp. HMF4947 Genome sequencing and assembly.</title>
        <authorList>
            <person name="Kang H."/>
            <person name="Cha I."/>
            <person name="Kim H."/>
            <person name="Joh K."/>
        </authorList>
    </citation>
    <scope>NUCLEOTIDE SEQUENCE [LARGE SCALE GENOMIC DNA]</scope>
    <source>
        <strain evidence="1 2">HMF4947</strain>
    </source>
</reference>
<accession>A0A7K1TCB7</accession>
<dbReference type="Proteomes" id="UP000441336">
    <property type="component" value="Unassembled WGS sequence"/>
</dbReference>
<proteinExistence type="predicted"/>
<sequence length="75" mass="8200">MHSDNLPATKMLTFLSAGSAAGQQAAPIPFTKAEILAFPEVKEWLAKGYELDSFDNKLSPKDAQQVILLVVLNRL</sequence>
<gene>
    <name evidence="1" type="ORF">GO988_06945</name>
</gene>
<organism evidence="1 2">
    <name type="scientific">Hymenobacter ginkgonis</name>
    <dbReference type="NCBI Taxonomy" id="2682976"/>
    <lineage>
        <taxon>Bacteria</taxon>
        <taxon>Pseudomonadati</taxon>
        <taxon>Bacteroidota</taxon>
        <taxon>Cytophagia</taxon>
        <taxon>Cytophagales</taxon>
        <taxon>Hymenobacteraceae</taxon>
        <taxon>Hymenobacter</taxon>
    </lineage>
</organism>
<protein>
    <submittedName>
        <fullName evidence="1">Uncharacterized protein</fullName>
    </submittedName>
</protein>
<keyword evidence="2" id="KW-1185">Reference proteome</keyword>
<name>A0A7K1TCB7_9BACT</name>
<dbReference type="AlphaFoldDB" id="A0A7K1TCB7"/>
<evidence type="ECO:0000313" key="2">
    <source>
        <dbReference type="Proteomes" id="UP000441336"/>
    </source>
</evidence>
<dbReference type="EMBL" id="WQKZ01000002">
    <property type="protein sequence ID" value="MVN76057.1"/>
    <property type="molecule type" value="Genomic_DNA"/>
</dbReference>
<evidence type="ECO:0000313" key="1">
    <source>
        <dbReference type="EMBL" id="MVN76057.1"/>
    </source>
</evidence>